<reference evidence="2 3" key="1">
    <citation type="submission" date="2019-04" db="EMBL/GenBank/DDBJ databases">
        <title>Microbes associate with the intestines of laboratory mice.</title>
        <authorList>
            <person name="Navarre W."/>
            <person name="Wong E."/>
            <person name="Huang K."/>
            <person name="Tropini C."/>
            <person name="Ng K."/>
            <person name="Yu B."/>
        </authorList>
    </citation>
    <scope>NUCLEOTIDE SEQUENCE [LARGE SCALE GENOMIC DNA]</scope>
    <source>
        <strain evidence="2 3">NM69_E16B</strain>
    </source>
</reference>
<dbReference type="AlphaFoldDB" id="A0A4S2A9C5"/>
<sequence>MDTIEVEREVFDALIERVDFLHKTIKALYDELRDKKLSDWLNTKQTCDYLHISERKLRTLKERGKIGFSHIGRLSQFKGSDIAGLIEKEKGAGQ</sequence>
<evidence type="ECO:0000259" key="1">
    <source>
        <dbReference type="Pfam" id="PF12728"/>
    </source>
</evidence>
<keyword evidence="3" id="KW-1185">Reference proteome</keyword>
<proteinExistence type="predicted"/>
<organism evidence="2 3">
    <name type="scientific">Bacteroides muris</name>
    <name type="common">ex Afrizal et al. 2022</name>
    <dbReference type="NCBI Taxonomy" id="2516960"/>
    <lineage>
        <taxon>Bacteria</taxon>
        <taxon>Pseudomonadati</taxon>
        <taxon>Bacteroidota</taxon>
        <taxon>Bacteroidia</taxon>
        <taxon>Bacteroidales</taxon>
        <taxon>Bacteroidaceae</taxon>
        <taxon>Bacteroides</taxon>
    </lineage>
</organism>
<name>A0A4S2A9C5_9BACE</name>
<dbReference type="PANTHER" id="PTHR34585:SF22">
    <property type="entry name" value="HELIX-TURN-HELIX DOMAIN-CONTAINING PROTEIN"/>
    <property type="match status" value="1"/>
</dbReference>
<keyword evidence="2" id="KW-0238">DNA-binding</keyword>
<dbReference type="Pfam" id="PF12728">
    <property type="entry name" value="HTH_17"/>
    <property type="match status" value="1"/>
</dbReference>
<dbReference type="Proteomes" id="UP000310532">
    <property type="component" value="Unassembled WGS sequence"/>
</dbReference>
<dbReference type="EMBL" id="SRYZ01000100">
    <property type="protein sequence ID" value="TGX97147.1"/>
    <property type="molecule type" value="Genomic_DNA"/>
</dbReference>
<evidence type="ECO:0000313" key="2">
    <source>
        <dbReference type="EMBL" id="TGX97147.1"/>
    </source>
</evidence>
<dbReference type="InterPro" id="IPR041657">
    <property type="entry name" value="HTH_17"/>
</dbReference>
<protein>
    <submittedName>
        <fullName evidence="2">DNA-binding protein</fullName>
    </submittedName>
</protein>
<evidence type="ECO:0000313" key="3">
    <source>
        <dbReference type="Proteomes" id="UP000310532"/>
    </source>
</evidence>
<dbReference type="PANTHER" id="PTHR34585">
    <property type="match status" value="1"/>
</dbReference>
<accession>A0A4S2A9C5</accession>
<feature type="domain" description="Helix-turn-helix" evidence="1">
    <location>
        <begin position="40"/>
        <end position="88"/>
    </location>
</feature>
<dbReference type="GO" id="GO:0003677">
    <property type="term" value="F:DNA binding"/>
    <property type="evidence" value="ECO:0007669"/>
    <property type="project" value="UniProtKB-KW"/>
</dbReference>
<gene>
    <name evidence="2" type="ORF">E5355_18955</name>
</gene>
<dbReference type="RefSeq" id="WP_136011545.1">
    <property type="nucleotide sequence ID" value="NZ_SRYZ01000100.1"/>
</dbReference>
<comment type="caution">
    <text evidence="2">The sequence shown here is derived from an EMBL/GenBank/DDBJ whole genome shotgun (WGS) entry which is preliminary data.</text>
</comment>